<feature type="signal peptide" evidence="1">
    <location>
        <begin position="1"/>
        <end position="24"/>
    </location>
</feature>
<dbReference type="Gene3D" id="2.60.40.1120">
    <property type="entry name" value="Carboxypeptidase-like, regulatory domain"/>
    <property type="match status" value="1"/>
</dbReference>
<reference evidence="2" key="2">
    <citation type="journal article" date="2021" name="PeerJ">
        <title>Extensive microbial diversity within the chicken gut microbiome revealed by metagenomics and culture.</title>
        <authorList>
            <person name="Gilroy R."/>
            <person name="Ravi A."/>
            <person name="Getino M."/>
            <person name="Pursley I."/>
            <person name="Horton D.L."/>
            <person name="Alikhan N.F."/>
            <person name="Baker D."/>
            <person name="Gharbi K."/>
            <person name="Hall N."/>
            <person name="Watson M."/>
            <person name="Adriaenssens E.M."/>
            <person name="Foster-Nyarko E."/>
            <person name="Jarju S."/>
            <person name="Secka A."/>
            <person name="Antonio M."/>
            <person name="Oren A."/>
            <person name="Chaudhuri R.R."/>
            <person name="La Ragione R."/>
            <person name="Hildebrand F."/>
            <person name="Pallen M.J."/>
        </authorList>
    </citation>
    <scope>NUCLEOTIDE SEQUENCE</scope>
    <source>
        <strain evidence="2">B3-2255</strain>
    </source>
</reference>
<dbReference type="GO" id="GO:0004180">
    <property type="term" value="F:carboxypeptidase activity"/>
    <property type="evidence" value="ECO:0007669"/>
    <property type="project" value="UniProtKB-KW"/>
</dbReference>
<dbReference type="SUPFAM" id="SSF49452">
    <property type="entry name" value="Starch-binding domain-like"/>
    <property type="match status" value="1"/>
</dbReference>
<name>A0A9D9NQ70_9BACT</name>
<evidence type="ECO:0000313" key="2">
    <source>
        <dbReference type="EMBL" id="MBO8482089.1"/>
    </source>
</evidence>
<reference evidence="2" key="1">
    <citation type="submission" date="2020-10" db="EMBL/GenBank/DDBJ databases">
        <authorList>
            <person name="Gilroy R."/>
        </authorList>
    </citation>
    <scope>NUCLEOTIDE SEQUENCE</scope>
    <source>
        <strain evidence="2">B3-2255</strain>
    </source>
</reference>
<dbReference type="InterPro" id="IPR013784">
    <property type="entry name" value="Carb-bd-like_fold"/>
</dbReference>
<dbReference type="Pfam" id="PF13620">
    <property type="entry name" value="CarboxypepD_reg"/>
    <property type="match status" value="1"/>
</dbReference>
<keyword evidence="2" id="KW-0645">Protease</keyword>
<dbReference type="EMBL" id="JADILY010000127">
    <property type="protein sequence ID" value="MBO8482089.1"/>
    <property type="molecule type" value="Genomic_DNA"/>
</dbReference>
<feature type="chain" id="PRO_5039689933" evidence="1">
    <location>
        <begin position="25"/>
        <end position="108"/>
    </location>
</feature>
<dbReference type="Proteomes" id="UP000823772">
    <property type="component" value="Unassembled WGS sequence"/>
</dbReference>
<sequence length="108" mass="11762">MKKIQIFIISVLCLCLCQSCSQYQYDTFASIEGRVIDSSSQPIEGAAVNLNPSGKTAITDESGCFRFVGLEPKQYAVAVHKDGYDSDRKTVTVGAGEIVDITMILSKF</sequence>
<comment type="caution">
    <text evidence="2">The sequence shown here is derived from an EMBL/GenBank/DDBJ whole genome shotgun (WGS) entry which is preliminary data.</text>
</comment>
<gene>
    <name evidence="2" type="ORF">IAC87_06040</name>
</gene>
<dbReference type="AlphaFoldDB" id="A0A9D9NQ70"/>
<accession>A0A9D9NQ70</accession>
<keyword evidence="1" id="KW-0732">Signal</keyword>
<organism evidence="2 3">
    <name type="scientific">Candidatus Merdivivens faecigallinarum</name>
    <dbReference type="NCBI Taxonomy" id="2840871"/>
    <lineage>
        <taxon>Bacteria</taxon>
        <taxon>Pseudomonadati</taxon>
        <taxon>Bacteroidota</taxon>
        <taxon>Bacteroidia</taxon>
        <taxon>Bacteroidales</taxon>
        <taxon>Muribaculaceae</taxon>
        <taxon>Muribaculaceae incertae sedis</taxon>
        <taxon>Candidatus Merdivivens</taxon>
    </lineage>
</organism>
<protein>
    <submittedName>
        <fullName evidence="2">Carboxypeptidase regulatory-like domain-containing protein</fullName>
    </submittedName>
</protein>
<keyword evidence="2" id="KW-0378">Hydrolase</keyword>
<proteinExistence type="predicted"/>
<evidence type="ECO:0000313" key="3">
    <source>
        <dbReference type="Proteomes" id="UP000823772"/>
    </source>
</evidence>
<evidence type="ECO:0000256" key="1">
    <source>
        <dbReference type="SAM" id="SignalP"/>
    </source>
</evidence>
<keyword evidence="2" id="KW-0121">Carboxypeptidase</keyword>
<dbReference type="GO" id="GO:0030246">
    <property type="term" value="F:carbohydrate binding"/>
    <property type="evidence" value="ECO:0007669"/>
    <property type="project" value="InterPro"/>
</dbReference>